<reference evidence="1 2" key="1">
    <citation type="submission" date="2018-09" db="EMBL/GenBank/DDBJ databases">
        <title>The draft genome of Acinetobacter sp. strains.</title>
        <authorList>
            <person name="Qin J."/>
            <person name="Feng Y."/>
            <person name="Zong Z."/>
        </authorList>
    </citation>
    <scope>NUCLEOTIDE SEQUENCE [LARGE SCALE GENOMIC DNA]</scope>
    <source>
        <strain evidence="1 2">WCHAc060001</strain>
    </source>
</reference>
<dbReference type="EMBL" id="RCHE01000027">
    <property type="protein sequence ID" value="RLL43009.1"/>
    <property type="molecule type" value="Genomic_DNA"/>
</dbReference>
<evidence type="ECO:0000313" key="2">
    <source>
        <dbReference type="Proteomes" id="UP000273105"/>
    </source>
</evidence>
<gene>
    <name evidence="1" type="ORF">D9K79_11620</name>
</gene>
<sequence>MSLKIIRCFYGSYIADQVKLKQMGFRHIIFPKLLITSIGSNQGLGQINGVTTEQDISSTKLFPNAQICVFKKSTRELLWETKSKANGDYHVRNIAVGLECFVVAFDPNREYNAVIEDAVVAK</sequence>
<dbReference type="Proteomes" id="UP000273105">
    <property type="component" value="Unassembled WGS sequence"/>
</dbReference>
<protein>
    <submittedName>
        <fullName evidence="1">Carboxypeptidase regulatory-like domain-containing protein</fullName>
    </submittedName>
</protein>
<evidence type="ECO:0000313" key="1">
    <source>
        <dbReference type="EMBL" id="RLL43009.1"/>
    </source>
</evidence>
<organism evidence="1 2">
    <name type="scientific">Acinetobacter cumulans</name>
    <dbReference type="NCBI Taxonomy" id="2136182"/>
    <lineage>
        <taxon>Bacteria</taxon>
        <taxon>Pseudomonadati</taxon>
        <taxon>Pseudomonadota</taxon>
        <taxon>Gammaproteobacteria</taxon>
        <taxon>Moraxellales</taxon>
        <taxon>Moraxellaceae</taxon>
        <taxon>Acinetobacter</taxon>
    </lineage>
</organism>
<accession>A0ABX9U5F2</accession>
<dbReference type="RefSeq" id="WP_121532662.1">
    <property type="nucleotide sequence ID" value="NZ_RCHE01000027.1"/>
</dbReference>
<name>A0ABX9U5F2_9GAMM</name>
<proteinExistence type="predicted"/>
<comment type="caution">
    <text evidence="1">The sequence shown here is derived from an EMBL/GenBank/DDBJ whole genome shotgun (WGS) entry which is preliminary data.</text>
</comment>
<keyword evidence="2" id="KW-1185">Reference proteome</keyword>